<comment type="subcellular location">
    <subcellularLocation>
        <location evidence="6">Cytoplasm</location>
    </subcellularLocation>
</comment>
<dbReference type="Pfam" id="PF02527">
    <property type="entry name" value="GidB"/>
    <property type="match status" value="1"/>
</dbReference>
<dbReference type="Gene3D" id="3.40.50.150">
    <property type="entry name" value="Vaccinia Virus protein VP39"/>
    <property type="match status" value="1"/>
</dbReference>
<feature type="binding site" evidence="6">
    <location>
        <position position="128"/>
    </location>
    <ligand>
        <name>S-adenosyl-L-methionine</name>
        <dbReference type="ChEBI" id="CHEBI:59789"/>
    </ligand>
</feature>
<dbReference type="EC" id="2.1.1.170" evidence="6"/>
<dbReference type="GO" id="GO:0070043">
    <property type="term" value="F:rRNA (guanine-N7-)-methyltransferase activity"/>
    <property type="evidence" value="ECO:0007669"/>
    <property type="project" value="UniProtKB-UniRule"/>
</dbReference>
<comment type="catalytic activity">
    <reaction evidence="6">
        <text>guanosine(527) in 16S rRNA + S-adenosyl-L-methionine = N(7)-methylguanosine(527) in 16S rRNA + S-adenosyl-L-homocysteine</text>
        <dbReference type="Rhea" id="RHEA:42732"/>
        <dbReference type="Rhea" id="RHEA-COMP:10209"/>
        <dbReference type="Rhea" id="RHEA-COMP:10210"/>
        <dbReference type="ChEBI" id="CHEBI:57856"/>
        <dbReference type="ChEBI" id="CHEBI:59789"/>
        <dbReference type="ChEBI" id="CHEBI:74269"/>
        <dbReference type="ChEBI" id="CHEBI:74480"/>
        <dbReference type="EC" id="2.1.1.170"/>
    </reaction>
</comment>
<accession>A0AAT9G6K2</accession>
<keyword evidence="4 6" id="KW-0808">Transferase</keyword>
<dbReference type="InterPro" id="IPR003682">
    <property type="entry name" value="rRNA_ssu_MeTfrase_G"/>
</dbReference>
<dbReference type="SUPFAM" id="SSF53335">
    <property type="entry name" value="S-adenosyl-L-methionine-dependent methyltransferases"/>
    <property type="match status" value="1"/>
</dbReference>
<proteinExistence type="inferred from homology"/>
<evidence type="ECO:0000256" key="6">
    <source>
        <dbReference type="HAMAP-Rule" id="MF_00074"/>
    </source>
</evidence>
<dbReference type="PANTHER" id="PTHR31760">
    <property type="entry name" value="S-ADENOSYL-L-METHIONINE-DEPENDENT METHYLTRANSFERASES SUPERFAMILY PROTEIN"/>
    <property type="match status" value="1"/>
</dbReference>
<keyword evidence="2 6" id="KW-0698">rRNA processing</keyword>
<evidence type="ECO:0000313" key="7">
    <source>
        <dbReference type="EMBL" id="BFD45429.1"/>
    </source>
</evidence>
<dbReference type="NCBIfam" id="TIGR00138">
    <property type="entry name" value="rsmG_gidB"/>
    <property type="match status" value="1"/>
</dbReference>
<name>A0AAT9G6K2_9RICK</name>
<evidence type="ECO:0000256" key="1">
    <source>
        <dbReference type="ARBA" id="ARBA00022490"/>
    </source>
</evidence>
<feature type="binding site" evidence="6">
    <location>
        <begin position="115"/>
        <end position="116"/>
    </location>
    <ligand>
        <name>S-adenosyl-L-methionine</name>
        <dbReference type="ChEBI" id="CHEBI:59789"/>
    </ligand>
</feature>
<dbReference type="InterPro" id="IPR029063">
    <property type="entry name" value="SAM-dependent_MTases_sf"/>
</dbReference>
<dbReference type="PANTHER" id="PTHR31760:SF0">
    <property type="entry name" value="S-ADENOSYL-L-METHIONINE-DEPENDENT METHYLTRANSFERASES SUPERFAMILY PROTEIN"/>
    <property type="match status" value="1"/>
</dbReference>
<comment type="function">
    <text evidence="6">Specifically methylates the N7 position of guanine in position 527 of 16S rRNA.</text>
</comment>
<keyword evidence="5 6" id="KW-0949">S-adenosyl-L-methionine</keyword>
<evidence type="ECO:0000256" key="2">
    <source>
        <dbReference type="ARBA" id="ARBA00022552"/>
    </source>
</evidence>
<comment type="similarity">
    <text evidence="6">Belongs to the methyltransferase superfamily. RNA methyltransferase RsmG family.</text>
</comment>
<dbReference type="AlphaFoldDB" id="A0AAT9G6K2"/>
<keyword evidence="3 6" id="KW-0489">Methyltransferase</keyword>
<gene>
    <name evidence="6 7" type="primary">rsmG</name>
    <name evidence="7" type="ORF">DMENIID0002_00750</name>
</gene>
<dbReference type="PIRSF" id="PIRSF003078">
    <property type="entry name" value="GidB"/>
    <property type="match status" value="1"/>
</dbReference>
<dbReference type="EMBL" id="AP029170">
    <property type="protein sequence ID" value="BFD45429.1"/>
    <property type="molecule type" value="Genomic_DNA"/>
</dbReference>
<dbReference type="GO" id="GO:0005829">
    <property type="term" value="C:cytosol"/>
    <property type="evidence" value="ECO:0007669"/>
    <property type="project" value="TreeGrafter"/>
</dbReference>
<keyword evidence="1 6" id="KW-0963">Cytoplasm</keyword>
<feature type="binding site" evidence="6">
    <location>
        <position position="71"/>
    </location>
    <ligand>
        <name>S-adenosyl-L-methionine</name>
        <dbReference type="ChEBI" id="CHEBI:59789"/>
    </ligand>
</feature>
<feature type="binding site" evidence="6">
    <location>
        <position position="66"/>
    </location>
    <ligand>
        <name>S-adenosyl-L-methionine</name>
        <dbReference type="ChEBI" id="CHEBI:59789"/>
    </ligand>
</feature>
<comment type="caution">
    <text evidence="6">Lacks conserved residue(s) required for the propagation of feature annotation.</text>
</comment>
<reference evidence="7" key="1">
    <citation type="submission" date="2024-01" db="EMBL/GenBank/DDBJ databases">
        <title>Sequencing the genomes of a sandfly, Sergentomyia squamirostris, and its two endosymbionts.</title>
        <authorList>
            <person name="Itokawa K."/>
            <person name="Sanjoba C."/>
        </authorList>
    </citation>
    <scope>NUCLEOTIDE SEQUENCE</scope>
    <source>
        <strain evidence="7">RiSSQ</strain>
    </source>
</reference>
<organism evidence="7">
    <name type="scientific">Candidatus Tisiphia endosymbiont of Sergentomyia squamirostris</name>
    <dbReference type="NCBI Taxonomy" id="3113639"/>
    <lineage>
        <taxon>Bacteria</taxon>
        <taxon>Pseudomonadati</taxon>
        <taxon>Pseudomonadota</taxon>
        <taxon>Alphaproteobacteria</taxon>
        <taxon>Rickettsiales</taxon>
        <taxon>Rickettsiaceae</taxon>
        <taxon>Rickettsieae</taxon>
        <taxon>Candidatus Tisiphia</taxon>
    </lineage>
</organism>
<evidence type="ECO:0000256" key="4">
    <source>
        <dbReference type="ARBA" id="ARBA00022679"/>
    </source>
</evidence>
<evidence type="ECO:0000256" key="3">
    <source>
        <dbReference type="ARBA" id="ARBA00022603"/>
    </source>
</evidence>
<dbReference type="HAMAP" id="MF_00074">
    <property type="entry name" value="16SrRNA_methyltr_G"/>
    <property type="match status" value="1"/>
</dbReference>
<evidence type="ECO:0000256" key="5">
    <source>
        <dbReference type="ARBA" id="ARBA00022691"/>
    </source>
</evidence>
<sequence>MYDCRNVPREILDALKKYQSLTLKWNKTINLVSCNTEREFWVRHILDSLQLMKYINNQNIHLIDVGSGGGFPGIVLSIAGIKNVTLVESDVRKSIFLLQASKISTNKVNVVNQRIENVKLDCDILTSRACAQLEKIFVYTQHINVRNKYLLFKGEQYQKEIEIAKKRWSFCYSMYDSETSNNSKILEISNIYDKNSCDS</sequence>
<protein>
    <recommendedName>
        <fullName evidence="6">Ribosomal RNA small subunit methyltransferase G</fullName>
        <ecNumber evidence="6">2.1.1.170</ecNumber>
    </recommendedName>
    <alternativeName>
        <fullName evidence="6">16S rRNA 7-methylguanosine methyltransferase</fullName>
        <shortName evidence="6">16S rRNA m7G methyltransferase</shortName>
    </alternativeName>
</protein>